<accession>A0A8H7QLT3</accession>
<dbReference type="InterPro" id="IPR036397">
    <property type="entry name" value="RNaseH_sf"/>
</dbReference>
<dbReference type="OrthoDB" id="9996331at2759"/>
<feature type="domain" description="Tc1-like transposase DDE" evidence="1">
    <location>
        <begin position="187"/>
        <end position="251"/>
    </location>
</feature>
<keyword evidence="3" id="KW-1185">Reference proteome</keyword>
<proteinExistence type="predicted"/>
<dbReference type="PANTHER" id="PTHR46068">
    <property type="entry name" value="PROTEIN CBG27172"/>
    <property type="match status" value="1"/>
</dbReference>
<comment type="caution">
    <text evidence="2">The sequence shown here is derived from an EMBL/GenBank/DDBJ whole genome shotgun (WGS) entry which is preliminary data.</text>
</comment>
<evidence type="ECO:0000313" key="3">
    <source>
        <dbReference type="Proteomes" id="UP000650833"/>
    </source>
</evidence>
<dbReference type="GO" id="GO:0003676">
    <property type="term" value="F:nucleic acid binding"/>
    <property type="evidence" value="ECO:0007669"/>
    <property type="project" value="InterPro"/>
</dbReference>
<evidence type="ECO:0000259" key="1">
    <source>
        <dbReference type="Pfam" id="PF13358"/>
    </source>
</evidence>
<dbReference type="Proteomes" id="UP000650833">
    <property type="component" value="Unassembled WGS sequence"/>
</dbReference>
<reference evidence="2" key="1">
    <citation type="submission" date="2020-12" db="EMBL/GenBank/DDBJ databases">
        <title>Metabolic potential, ecology and presence of endohyphal bacteria is reflected in genomic diversity of Mucoromycotina.</title>
        <authorList>
            <person name="Muszewska A."/>
            <person name="Okrasinska A."/>
            <person name="Steczkiewicz K."/>
            <person name="Drgas O."/>
            <person name="Orlowska M."/>
            <person name="Perlinska-Lenart U."/>
            <person name="Aleksandrzak-Piekarczyk T."/>
            <person name="Szatraj K."/>
            <person name="Zielenkiewicz U."/>
            <person name="Pilsyk S."/>
            <person name="Malc E."/>
            <person name="Mieczkowski P."/>
            <person name="Kruszewska J.S."/>
            <person name="Biernat P."/>
            <person name="Pawlowska J."/>
        </authorList>
    </citation>
    <scope>NUCLEOTIDE SEQUENCE</scope>
    <source>
        <strain evidence="2">CBS 226.32</strain>
    </source>
</reference>
<gene>
    <name evidence="2" type="ORF">INT46_001893</name>
</gene>
<evidence type="ECO:0000313" key="2">
    <source>
        <dbReference type="EMBL" id="KAG2194988.1"/>
    </source>
</evidence>
<dbReference type="PANTHER" id="PTHR46068:SF1">
    <property type="entry name" value="TRANSPOSASE IS30-LIKE HTH DOMAIN-CONTAINING PROTEIN"/>
    <property type="match status" value="1"/>
</dbReference>
<name>A0A8H7QLT3_9FUNG</name>
<dbReference type="InterPro" id="IPR038717">
    <property type="entry name" value="Tc1-like_DDE_dom"/>
</dbReference>
<dbReference type="Pfam" id="PF13358">
    <property type="entry name" value="DDE_3"/>
    <property type="match status" value="1"/>
</dbReference>
<protein>
    <recommendedName>
        <fullName evidence="1">Tc1-like transposase DDE domain-containing protein</fullName>
    </recommendedName>
</protein>
<dbReference type="EMBL" id="JAEPRC010000552">
    <property type="protein sequence ID" value="KAG2194988.1"/>
    <property type="molecule type" value="Genomic_DNA"/>
</dbReference>
<dbReference type="AlphaFoldDB" id="A0A8H7QLT3"/>
<organism evidence="2 3">
    <name type="scientific">Mucor plumbeus</name>
    <dbReference type="NCBI Taxonomy" id="97098"/>
    <lineage>
        <taxon>Eukaryota</taxon>
        <taxon>Fungi</taxon>
        <taxon>Fungi incertae sedis</taxon>
        <taxon>Mucoromycota</taxon>
        <taxon>Mucoromycotina</taxon>
        <taxon>Mucoromycetes</taxon>
        <taxon>Mucorales</taxon>
        <taxon>Mucorineae</taxon>
        <taxon>Mucoraceae</taxon>
        <taxon>Mucor</taxon>
    </lineage>
</organism>
<sequence>MKLGVIFYLKQLEFNQYDIATMIDIKRSTIQSIISRVNQTGTTLTGKSTGRPSAFEDYTQRHLERTIRRDPFQTLETITGQLRMMGGKCKPLVNKKMEWAHLHKNWSSEQWRQVIWFDESRFRVSGNGGTPLVLRKEGESLVLFLGWGLGPLVFIDGNMNQELYIDVLSQYYIPWVLDLYKNEDKVFTFQEDNATCLTGAYARWWKRSHSMNVMEKWPAQSPDLNPIEHVWSELARKLRRRKNLINNTEDLRQELLLAWENIDVEFTAKLIESMPRRCQAVIDSKGDVIKY</sequence>
<dbReference type="Gene3D" id="3.30.420.10">
    <property type="entry name" value="Ribonuclease H-like superfamily/Ribonuclease H"/>
    <property type="match status" value="1"/>
</dbReference>